<proteinExistence type="predicted"/>
<keyword evidence="3" id="KW-0325">Glycoprotein</keyword>
<dbReference type="InterPro" id="IPR055355">
    <property type="entry name" value="ZP-C"/>
</dbReference>
<dbReference type="Pfam" id="PF00100">
    <property type="entry name" value="Zona_pellucida"/>
    <property type="match status" value="1"/>
</dbReference>
<comment type="caution">
    <text evidence="5">The sequence shown here is derived from an EMBL/GenBank/DDBJ whole genome shotgun (WGS) entry which is preliminary data.</text>
</comment>
<keyword evidence="1" id="KW-0732">Signal</keyword>
<dbReference type="InterPro" id="IPR055356">
    <property type="entry name" value="ZP-N"/>
</dbReference>
<dbReference type="InterPro" id="IPR003886">
    <property type="entry name" value="NIDO_dom"/>
</dbReference>
<dbReference type="Pfam" id="PF06119">
    <property type="entry name" value="NIDO"/>
    <property type="match status" value="1"/>
</dbReference>
<keyword evidence="2" id="KW-1015">Disulfide bond</keyword>
<evidence type="ECO:0000256" key="1">
    <source>
        <dbReference type="ARBA" id="ARBA00022729"/>
    </source>
</evidence>
<organism evidence="5 6">
    <name type="scientific">Silurus asotus</name>
    <name type="common">Amur catfish</name>
    <name type="synonym">Parasilurus asotus</name>
    <dbReference type="NCBI Taxonomy" id="30991"/>
    <lineage>
        <taxon>Eukaryota</taxon>
        <taxon>Metazoa</taxon>
        <taxon>Chordata</taxon>
        <taxon>Craniata</taxon>
        <taxon>Vertebrata</taxon>
        <taxon>Euteleostomi</taxon>
        <taxon>Actinopterygii</taxon>
        <taxon>Neopterygii</taxon>
        <taxon>Teleostei</taxon>
        <taxon>Ostariophysi</taxon>
        <taxon>Siluriformes</taxon>
        <taxon>Siluridae</taxon>
        <taxon>Silurus</taxon>
    </lineage>
</organism>
<name>A0AAD5FG45_SILAS</name>
<dbReference type="SMART" id="SM00241">
    <property type="entry name" value="ZP"/>
    <property type="match status" value="1"/>
</dbReference>
<keyword evidence="6" id="KW-1185">Reference proteome</keyword>
<dbReference type="InterPro" id="IPR042235">
    <property type="entry name" value="ZP-C_dom"/>
</dbReference>
<dbReference type="Gene3D" id="2.60.40.3210">
    <property type="entry name" value="Zona pellucida, ZP-N domain"/>
    <property type="match status" value="1"/>
</dbReference>
<evidence type="ECO:0000256" key="2">
    <source>
        <dbReference type="ARBA" id="ARBA00023157"/>
    </source>
</evidence>
<dbReference type="GO" id="GO:0007160">
    <property type="term" value="P:cell-matrix adhesion"/>
    <property type="evidence" value="ECO:0007669"/>
    <property type="project" value="InterPro"/>
</dbReference>
<dbReference type="Proteomes" id="UP001205998">
    <property type="component" value="Unassembled WGS sequence"/>
</dbReference>
<gene>
    <name evidence="5" type="ORF">C0J50_8971</name>
</gene>
<reference evidence="5" key="1">
    <citation type="submission" date="2018-07" db="EMBL/GenBank/DDBJ databases">
        <title>Comparative genomics of catfishes provides insights into carnivory and benthic adaptation.</title>
        <authorList>
            <person name="Zhang Y."/>
            <person name="Wang D."/>
            <person name="Peng Z."/>
            <person name="Zheng S."/>
            <person name="Shao F."/>
            <person name="Tao W."/>
        </authorList>
    </citation>
    <scope>NUCLEOTIDE SEQUENCE</scope>
    <source>
        <strain evidence="5">Chongqing</strain>
    </source>
</reference>
<dbReference type="InterPro" id="IPR048290">
    <property type="entry name" value="ZP_chr"/>
</dbReference>
<dbReference type="Pfam" id="PF23344">
    <property type="entry name" value="ZP-N"/>
    <property type="match status" value="1"/>
</dbReference>
<feature type="domain" description="ZP" evidence="4">
    <location>
        <begin position="192"/>
        <end position="441"/>
    </location>
</feature>
<accession>A0AAD5FG45</accession>
<sequence>MESPGKGGPLFPVGSDAIQLTLKDGYYVTINLQQPFYYGGNTYSQLNLSMDGYVAFFVPYIDRNAIKNIRKNIIAPLWTDLDANDGGKWTYQQATNGSLIARANNEINKMFPNDYFSAVWVFVSTWTNVPVESSSNKAGYGFENSDIVSIPLKDSSTLSSTSNIKITGRWAFHFNACQSLNCTKDEVYPIETCSGSAGSLSLSRCQLFEAGYSIDILYLNDPTCKGTLQNGRLVFDYGSASKTCGTTLQNNGTHIIFKNSVGTMDGIGVISRANGLNLTFSCTYPVIHFISMPMPIQANRSVITKDLSNEGSYQISMTPFTDATFLKPFSGNVTLEVNHQMYIAVEVTPFDSNQVALVLDNCWATPFNQSDSSNHWDLIINECPSPYDGTVKVFQNGNSTVSQFSFRMFSFTGFSNKIYLHCKVHLCLKKSGNCALTARAPASNAVTFDVTIRTLEWATTISRAQNACCSSYTIQLPSPYEFISQSPITDEAFTQAQRHCFTSIFFEDAALPQHLSKNVSCPLCSTKKSFHSFA</sequence>
<evidence type="ECO:0000259" key="4">
    <source>
        <dbReference type="PROSITE" id="PS51034"/>
    </source>
</evidence>
<dbReference type="PANTHER" id="PTHR14002">
    <property type="entry name" value="ENDOGLIN/TGF-BETA RECEPTOR TYPE III"/>
    <property type="match status" value="1"/>
</dbReference>
<evidence type="ECO:0000313" key="5">
    <source>
        <dbReference type="EMBL" id="KAI5614384.1"/>
    </source>
</evidence>
<evidence type="ECO:0000313" key="6">
    <source>
        <dbReference type="Proteomes" id="UP001205998"/>
    </source>
</evidence>
<dbReference type="PRINTS" id="PR00023">
    <property type="entry name" value="ZPELLUCIDA"/>
</dbReference>
<dbReference type="Gene3D" id="2.60.40.4100">
    <property type="entry name" value="Zona pellucida, ZP-C domain"/>
    <property type="match status" value="1"/>
</dbReference>
<dbReference type="PANTHER" id="PTHR14002:SF50">
    <property type="entry name" value="ALPHA-TECTORIN-LIKE-RELATED"/>
    <property type="match status" value="1"/>
</dbReference>
<protein>
    <recommendedName>
        <fullName evidence="4">ZP domain-containing protein</fullName>
    </recommendedName>
</protein>
<dbReference type="AlphaFoldDB" id="A0AAD5FG45"/>
<dbReference type="InterPro" id="IPR001507">
    <property type="entry name" value="ZP_dom"/>
</dbReference>
<dbReference type="EMBL" id="MU558692">
    <property type="protein sequence ID" value="KAI5614384.1"/>
    <property type="molecule type" value="Genomic_DNA"/>
</dbReference>
<dbReference type="PROSITE" id="PS51034">
    <property type="entry name" value="ZP_2"/>
    <property type="match status" value="1"/>
</dbReference>
<evidence type="ECO:0000256" key="3">
    <source>
        <dbReference type="ARBA" id="ARBA00023180"/>
    </source>
</evidence>